<keyword evidence="2" id="KW-1003">Cell membrane</keyword>
<dbReference type="AlphaFoldDB" id="A0A4Q0SZV2"/>
<evidence type="ECO:0000313" key="11">
    <source>
        <dbReference type="Proteomes" id="UP000289437"/>
    </source>
</evidence>
<dbReference type="GO" id="GO:0005886">
    <property type="term" value="C:plasma membrane"/>
    <property type="evidence" value="ECO:0007669"/>
    <property type="project" value="UniProtKB-SubCell"/>
</dbReference>
<evidence type="ECO:0000256" key="2">
    <source>
        <dbReference type="ARBA" id="ARBA00022475"/>
    </source>
</evidence>
<evidence type="ECO:0000256" key="3">
    <source>
        <dbReference type="ARBA" id="ARBA00022692"/>
    </source>
</evidence>
<keyword evidence="10" id="KW-0132">Cell division</keyword>
<name>A0A4Q0SZV2_9BACT</name>
<comment type="subcellular location">
    <subcellularLocation>
        <location evidence="1">Cell membrane</location>
        <topology evidence="1">Multi-pass membrane protein</topology>
    </subcellularLocation>
</comment>
<feature type="transmembrane region" description="Helical" evidence="7">
    <location>
        <begin position="20"/>
        <end position="42"/>
    </location>
</feature>
<evidence type="ECO:0000313" key="10">
    <source>
        <dbReference type="EMBL" id="RXH56825.1"/>
    </source>
</evidence>
<gene>
    <name evidence="10" type="ORF">GRAN_0135</name>
</gene>
<dbReference type="InterPro" id="IPR025857">
    <property type="entry name" value="MacB_PCD"/>
</dbReference>
<feature type="domain" description="ABC3 transporter permease C-terminal" evidence="8">
    <location>
        <begin position="293"/>
        <end position="410"/>
    </location>
</feature>
<dbReference type="Pfam" id="PF12704">
    <property type="entry name" value="MacB_PCD"/>
    <property type="match status" value="1"/>
</dbReference>
<evidence type="ECO:0000259" key="9">
    <source>
        <dbReference type="Pfam" id="PF12704"/>
    </source>
</evidence>
<evidence type="ECO:0000256" key="6">
    <source>
        <dbReference type="ARBA" id="ARBA00038076"/>
    </source>
</evidence>
<dbReference type="RefSeq" id="WP_128911090.1">
    <property type="nucleotide sequence ID" value="NZ_RDSM01000001.1"/>
</dbReference>
<evidence type="ECO:0000256" key="1">
    <source>
        <dbReference type="ARBA" id="ARBA00004651"/>
    </source>
</evidence>
<dbReference type="PANTHER" id="PTHR30572">
    <property type="entry name" value="MEMBRANE COMPONENT OF TRANSPORTER-RELATED"/>
    <property type="match status" value="1"/>
</dbReference>
<dbReference type="InterPro" id="IPR003838">
    <property type="entry name" value="ABC3_permease_C"/>
</dbReference>
<dbReference type="OrthoDB" id="9770036at2"/>
<keyword evidence="10" id="KW-0131">Cell cycle</keyword>
<dbReference type="InterPro" id="IPR050250">
    <property type="entry name" value="Macrolide_Exporter_MacB"/>
</dbReference>
<evidence type="ECO:0000256" key="7">
    <source>
        <dbReference type="SAM" id="Phobius"/>
    </source>
</evidence>
<reference evidence="11" key="2">
    <citation type="submission" date="2019-02" db="EMBL/GenBank/DDBJ databases">
        <title>Granulicella sibirica sp. nov., a psychrotolerant acidobacterium isolated from an organic soil layer in forested tundra, West Siberia.</title>
        <authorList>
            <person name="Oshkin I.Y."/>
            <person name="Kulichevskaya I.S."/>
            <person name="Rijpstra W.I.C."/>
            <person name="Sinninghe Damste J.S."/>
            <person name="Rakitin A.L."/>
            <person name="Ravin N.V."/>
            <person name="Dedysh S.N."/>
        </authorList>
    </citation>
    <scope>NUCLEOTIDE SEQUENCE [LARGE SCALE GENOMIC DNA]</scope>
    <source>
        <strain evidence="11">AF10</strain>
    </source>
</reference>
<comment type="similarity">
    <text evidence="6">Belongs to the ABC-4 integral membrane protein family.</text>
</comment>
<keyword evidence="5 7" id="KW-0472">Membrane</keyword>
<proteinExistence type="inferred from homology"/>
<evidence type="ECO:0000259" key="8">
    <source>
        <dbReference type="Pfam" id="PF02687"/>
    </source>
</evidence>
<keyword evidence="4 7" id="KW-1133">Transmembrane helix</keyword>
<dbReference type="GO" id="GO:0022857">
    <property type="term" value="F:transmembrane transporter activity"/>
    <property type="evidence" value="ECO:0007669"/>
    <property type="project" value="TreeGrafter"/>
</dbReference>
<reference evidence="10 11" key="1">
    <citation type="submission" date="2018-11" db="EMBL/GenBank/DDBJ databases">
        <authorList>
            <person name="Mardanov A.V."/>
            <person name="Ravin N.V."/>
            <person name="Dedysh S.N."/>
        </authorList>
    </citation>
    <scope>NUCLEOTIDE SEQUENCE [LARGE SCALE GENOMIC DNA]</scope>
    <source>
        <strain evidence="10 11">AF10</strain>
    </source>
</reference>
<dbReference type="Proteomes" id="UP000289437">
    <property type="component" value="Unassembled WGS sequence"/>
</dbReference>
<sequence length="418" mass="45047">MRGFVEIIRQVFDAIWANKLRSFLTMFGIAWGVASLLLLVGLGEGFRSGNRRGLAEFGTDVIMMWGANVPALPGQTTGLHPYKLTMRDVDAVRAQAPHVRAATGLINRGDLKQVSEYSSTGGAVMGIEANYPQIRNLPIAQGRELTEEDVRLHRMVAILGKKNNQLLFPGRPSLGAFITLNGYRFEVVGVAAKIGRGNNDGDNQKIYIPLTTMVELFPIKGENVPLDAISSIQYQPTTPDLNETAKMDVHRVIAQRNGFDPLNIEGFEEWDTIKQSRSIGMIFTAMDVFLGGVGIVTLALGAVGIINIMLVTVSERTKEIGLRKALGATNKSIMLQFFLEGLTLTGVSGFIGIVAAGLLMAGLHAVMGDGAQGFDPPRLVPWSAAMAMGTLTLAGVVAGLYPARKAAMLEPVEALRKD</sequence>
<keyword evidence="11" id="KW-1185">Reference proteome</keyword>
<evidence type="ECO:0000256" key="5">
    <source>
        <dbReference type="ARBA" id="ARBA00023136"/>
    </source>
</evidence>
<dbReference type="GO" id="GO:0051301">
    <property type="term" value="P:cell division"/>
    <property type="evidence" value="ECO:0007669"/>
    <property type="project" value="UniProtKB-KW"/>
</dbReference>
<dbReference type="EMBL" id="RDSM01000001">
    <property type="protein sequence ID" value="RXH56825.1"/>
    <property type="molecule type" value="Genomic_DNA"/>
</dbReference>
<protein>
    <submittedName>
        <fullName evidence="10">Cell division protein FtsX</fullName>
    </submittedName>
</protein>
<feature type="transmembrane region" description="Helical" evidence="7">
    <location>
        <begin position="288"/>
        <end position="313"/>
    </location>
</feature>
<evidence type="ECO:0000256" key="4">
    <source>
        <dbReference type="ARBA" id="ARBA00022989"/>
    </source>
</evidence>
<keyword evidence="3 7" id="KW-0812">Transmembrane</keyword>
<dbReference type="Pfam" id="PF02687">
    <property type="entry name" value="FtsX"/>
    <property type="match status" value="1"/>
</dbReference>
<accession>A0A4Q0SZV2</accession>
<organism evidence="10 11">
    <name type="scientific">Granulicella sibirica</name>
    <dbReference type="NCBI Taxonomy" id="2479048"/>
    <lineage>
        <taxon>Bacteria</taxon>
        <taxon>Pseudomonadati</taxon>
        <taxon>Acidobacteriota</taxon>
        <taxon>Terriglobia</taxon>
        <taxon>Terriglobales</taxon>
        <taxon>Acidobacteriaceae</taxon>
        <taxon>Granulicella</taxon>
    </lineage>
</organism>
<feature type="domain" description="MacB-like periplasmic core" evidence="9">
    <location>
        <begin position="22"/>
        <end position="217"/>
    </location>
</feature>
<dbReference type="PANTHER" id="PTHR30572:SF4">
    <property type="entry name" value="ABC TRANSPORTER PERMEASE YTRF"/>
    <property type="match status" value="1"/>
</dbReference>
<comment type="caution">
    <text evidence="10">The sequence shown here is derived from an EMBL/GenBank/DDBJ whole genome shotgun (WGS) entry which is preliminary data.</text>
</comment>
<feature type="transmembrane region" description="Helical" evidence="7">
    <location>
        <begin position="333"/>
        <end position="359"/>
    </location>
</feature>
<feature type="transmembrane region" description="Helical" evidence="7">
    <location>
        <begin position="379"/>
        <end position="401"/>
    </location>
</feature>